<dbReference type="Gene3D" id="3.40.50.980">
    <property type="match status" value="4"/>
</dbReference>
<dbReference type="FunFam" id="3.30.559.10:FF:000012">
    <property type="entry name" value="Non-ribosomal peptide synthetase"/>
    <property type="match status" value="1"/>
</dbReference>
<dbReference type="Gene3D" id="1.10.1200.10">
    <property type="entry name" value="ACP-like"/>
    <property type="match status" value="2"/>
</dbReference>
<dbReference type="InterPro" id="IPR036736">
    <property type="entry name" value="ACP-like_sf"/>
</dbReference>
<evidence type="ECO:0000256" key="4">
    <source>
        <dbReference type="ARBA" id="ARBA00022553"/>
    </source>
</evidence>
<protein>
    <recommendedName>
        <fullName evidence="6">Carrier domain-containing protein</fullName>
    </recommendedName>
</protein>
<feature type="compositionally biased region" description="Polar residues" evidence="5">
    <location>
        <begin position="1"/>
        <end position="14"/>
    </location>
</feature>
<dbReference type="GO" id="GO:0031177">
    <property type="term" value="F:phosphopantetheine binding"/>
    <property type="evidence" value="ECO:0007669"/>
    <property type="project" value="InterPro"/>
</dbReference>
<dbReference type="InterPro" id="IPR020845">
    <property type="entry name" value="AMP-binding_CS"/>
</dbReference>
<dbReference type="Gene3D" id="3.30.300.30">
    <property type="match status" value="2"/>
</dbReference>
<organism evidence="7 8">
    <name type="scientific">Kitasatospora aureofaciens</name>
    <name type="common">Streptomyces aureofaciens</name>
    <dbReference type="NCBI Taxonomy" id="1894"/>
    <lineage>
        <taxon>Bacteria</taxon>
        <taxon>Bacillati</taxon>
        <taxon>Actinomycetota</taxon>
        <taxon>Actinomycetes</taxon>
        <taxon>Kitasatosporales</taxon>
        <taxon>Streptomycetaceae</taxon>
        <taxon>Kitasatospora</taxon>
    </lineage>
</organism>
<dbReference type="KEGG" id="kau:B6264_04940"/>
<dbReference type="InterPro" id="IPR020806">
    <property type="entry name" value="PKS_PP-bd"/>
</dbReference>
<sequence>MEVTGTNGTRSVSAETAAESGGLSPVQRRLWFLNRLQESGAGATTARAVRLTGALDAAALGEALADLLARHDLLRTVHVEEDGRCRPEPRPAHEPFADLAVRAADPDGLDRRLAEAAARPFDLTRDAPLRVELFRLGSEEHVLLLVLHRIAGDEASWGPLLGDLADAYAARCRGEAPSGERPLQLANVTRHQELGTFDRPSPAAAAELEFWRGALAGAPEQLQLPADRTRPVAATYESARLRLRLDARCHRAVEALAARTGTEAFAVLHAALAVVLRRFGAGDDLPLGTTVSTRGAGESAVVGPLENTVVLRTAVPDGVSFADLVRACSATADAARAHGGLPFPWLVDAVRPDRALNRHPLCQVVLDLAHPVPAPDAFGDLAARTREVPAGGSPYDLHVRAVPEHTDGGPRGMDLLVDYSRELFDEPTARRLAEAVPRLLAEAVQVPERALDGFDVLDAEERDRVLTRWNATAAPVPDGTVADLFEAQVRARPQAPAVVHAGRTSSYAELDARANRIARALVDRGARPGAFVALVLPRGTDLPATLLAVAKTGAAYQPLDPEYPAERIAHALADTRPVAVVTDRRTAGRLPATGARLLVLDDADTVRELSALPDTAPVAPARRTVPGADQAAYVIHTSGSTGRPKGVVVGRRALANFLAAMAELLPLTPADVWTAVTTVAFDIAALELYLPLAAGATVVLADRETVRDPRALADLITGTGTTVVQATPGLWQALCEQQPEAVRGLRIAVGGEALPAALARTLRELGAEAVNLYGPTETTIWSTAARLDGRPGAPAIGTPIANTRAYVLDARLRPVPVGVAGDLYLGGAGVAHGYHGRPGLTAERFVADPFSGEPGARLYRTGDVARWAADGALEFLGRSDHQVKVRGFRIEPGEIEAVLERHPDVATAVVKATEVRPGDVRLVAYAVAAAGRRLDPARLREHAASSLPDYMAPAAVVPLAELPLTPNGKADRAALPAPVLEPTEARRGPRIAREEQLHALFCEVLGADGIGIDDSFFDLGGHSLLATRLVSRIRAALDTEVSVRTLFEAPTVAALAQRLDGSRSGSGPRRVDRGGPLPLSYGQQRLWFLHEYEPGGIEYNSPLVLRLTGALEADTTEAALRAVVARHEALRTTFDVVDGRGVQRVHDTVEVPVRRVDLSDRPAAGREAELDRLLREQASLPFDLRRGPLLRVVLVRLSGQEHVLVLDMHHVVTDGWSKNVLAREFCALYEEAATGTPAALEALPVQYPDYAVWQRAEEERRSGAGPREDLEYWRRRLAGLGPLELPTDRTRPPVRTSVGDQHVFALPAELAQRIGELCREQQVTLFAALVAGVQLLLSRYSRQQDVALGTIVSGRDREEMENVLGYFVNTLVLRGSVRPGATVGEFLADTRRTVLEALTHQELPFDRLVEELQPERDPSRTPLFQAGVTLHRAQTVESARLRAEEVRAPRVTAMFDLGFEFEDRDGELSCRLEYNTDLFDRSTVERMSGHLLVLLAAMAAEPHRPLGELPLMAEAERRLVERWSSPDPRTGPPGHRSVPALLAEQVRRRPHGLAVVAGDRRLDFGELDGWADALARRLVAEGVRPGEVVAVRTGRGPEMTVGQLAVLKTGAAALPLDPAVPAERAADILDDAGVRVVVARRNPADGPVPEHGRVLYVEDADGEAVDGPPDVATGPGDLAYVFYTSGSTGRPKGVQIEHGSVLNLLRWYRDYYRVGPQDRASQLVAPGFDPTLLEQWGNLGAGASVWFVPDERLDDPHLLVEWFRAQRITHAVVPAPRLESVLDQPGLYEGNLRFMLTGADVVRRRLPADAPFTLVNHYGPTETTVLTTAAVLRERGDASDERLPSIGSAITGTRTRVLDENGRPVPAGVPGELFVGGLGLARGYLNRPELTEERFVPDPFAPGERLYRTGDLVRWLPDGELDFLGRLDNQVKVRGYRIELGEVENALSRLPGVAKAAVVARKGASGSAVLTGYVVPDGPGEPDPEELRERLGTGLPEYMVPAHILVLAAFPETTSGKIDRNALPRPASRPQGGSDHVAPRNAVERALTRIWEHVLDTERIGVLDDLSALGASSVLTLQTVSRIREDFGVTVSVREVFTARNVSELAGVVRAKARAQLHRARPDAVVRTTSARGE</sequence>
<feature type="region of interest" description="Disordered" evidence="5">
    <location>
        <begin position="2017"/>
        <end position="2040"/>
    </location>
</feature>
<dbReference type="FunFam" id="1.10.1200.10:FF:000016">
    <property type="entry name" value="Non-ribosomal peptide synthase"/>
    <property type="match status" value="1"/>
</dbReference>
<dbReference type="SUPFAM" id="SSF56801">
    <property type="entry name" value="Acetyl-CoA synthetase-like"/>
    <property type="match status" value="2"/>
</dbReference>
<reference evidence="7" key="2">
    <citation type="submission" date="2020-09" db="EMBL/GenBank/DDBJ databases">
        <authorList>
            <person name="Sun Q."/>
            <person name="Ohkuma M."/>
        </authorList>
    </citation>
    <scope>NUCLEOTIDE SEQUENCE</scope>
    <source>
        <strain evidence="7">JCM 4434</strain>
    </source>
</reference>
<evidence type="ECO:0000256" key="5">
    <source>
        <dbReference type="SAM" id="MobiDB-lite"/>
    </source>
</evidence>
<dbReference type="EMBL" id="BMUB01000007">
    <property type="protein sequence ID" value="GGU79789.1"/>
    <property type="molecule type" value="Genomic_DNA"/>
</dbReference>
<feature type="domain" description="Carrier" evidence="6">
    <location>
        <begin position="988"/>
        <end position="1063"/>
    </location>
</feature>
<reference evidence="7" key="1">
    <citation type="journal article" date="2014" name="Int. J. Syst. Evol. Microbiol.">
        <title>Complete genome sequence of Corynebacterium casei LMG S-19264T (=DSM 44701T), isolated from a smear-ripened cheese.</title>
        <authorList>
            <consortium name="US DOE Joint Genome Institute (JGI-PGF)"/>
            <person name="Walter F."/>
            <person name="Albersmeier A."/>
            <person name="Kalinowski J."/>
            <person name="Ruckert C."/>
        </authorList>
    </citation>
    <scope>NUCLEOTIDE SEQUENCE</scope>
    <source>
        <strain evidence="7">JCM 4434</strain>
    </source>
</reference>
<dbReference type="Pfam" id="PF00668">
    <property type="entry name" value="Condensation"/>
    <property type="match status" value="2"/>
</dbReference>
<accession>A0A8H9HPL7</accession>
<dbReference type="Pfam" id="PF00501">
    <property type="entry name" value="AMP-binding"/>
    <property type="match status" value="2"/>
</dbReference>
<keyword evidence="3" id="KW-0596">Phosphopantetheine</keyword>
<dbReference type="FunFam" id="2.30.38.10:FF:000001">
    <property type="entry name" value="Non-ribosomal peptide synthetase PvdI"/>
    <property type="match status" value="2"/>
</dbReference>
<evidence type="ECO:0000313" key="8">
    <source>
        <dbReference type="Proteomes" id="UP000610124"/>
    </source>
</evidence>
<dbReference type="GO" id="GO:0072330">
    <property type="term" value="P:monocarboxylic acid biosynthetic process"/>
    <property type="evidence" value="ECO:0007669"/>
    <property type="project" value="UniProtKB-ARBA"/>
</dbReference>
<gene>
    <name evidence="7" type="ORF">GCM10010502_34590</name>
</gene>
<evidence type="ECO:0000256" key="3">
    <source>
        <dbReference type="ARBA" id="ARBA00022450"/>
    </source>
</evidence>
<comment type="caution">
    <text evidence="7">The sequence shown here is derived from an EMBL/GenBank/DDBJ whole genome shotgun (WGS) entry which is preliminary data.</text>
</comment>
<proteinExistence type="inferred from homology"/>
<dbReference type="GO" id="GO:0009239">
    <property type="term" value="P:enterobactin biosynthetic process"/>
    <property type="evidence" value="ECO:0007669"/>
    <property type="project" value="TreeGrafter"/>
</dbReference>
<dbReference type="PROSITE" id="PS50075">
    <property type="entry name" value="CARRIER"/>
    <property type="match status" value="2"/>
</dbReference>
<dbReference type="GO" id="GO:0043041">
    <property type="term" value="P:amino acid activation for nonribosomal peptide biosynthetic process"/>
    <property type="evidence" value="ECO:0007669"/>
    <property type="project" value="TreeGrafter"/>
</dbReference>
<dbReference type="SUPFAM" id="SSF52777">
    <property type="entry name" value="CoA-dependent acyltransferases"/>
    <property type="match status" value="4"/>
</dbReference>
<dbReference type="InterPro" id="IPR000873">
    <property type="entry name" value="AMP-dep_synth/lig_dom"/>
</dbReference>
<evidence type="ECO:0000313" key="7">
    <source>
        <dbReference type="EMBL" id="GGU79789.1"/>
    </source>
</evidence>
<dbReference type="FunFam" id="3.40.50.12780:FF:000012">
    <property type="entry name" value="Non-ribosomal peptide synthetase"/>
    <property type="match status" value="1"/>
</dbReference>
<dbReference type="SUPFAM" id="SSF47336">
    <property type="entry name" value="ACP-like"/>
    <property type="match status" value="2"/>
</dbReference>
<dbReference type="FunFam" id="3.30.300.30:FF:000010">
    <property type="entry name" value="Enterobactin synthetase component F"/>
    <property type="match status" value="2"/>
</dbReference>
<comment type="cofactor">
    <cofactor evidence="1">
        <name>pantetheine 4'-phosphate</name>
        <dbReference type="ChEBI" id="CHEBI:47942"/>
    </cofactor>
</comment>
<dbReference type="InterPro" id="IPR001242">
    <property type="entry name" value="Condensation_dom"/>
</dbReference>
<dbReference type="FunFam" id="3.40.50.980:FF:000001">
    <property type="entry name" value="Non-ribosomal peptide synthetase"/>
    <property type="match status" value="1"/>
</dbReference>
<dbReference type="Pfam" id="PF13193">
    <property type="entry name" value="AMP-binding_C"/>
    <property type="match status" value="2"/>
</dbReference>
<dbReference type="OrthoDB" id="2472181at2"/>
<dbReference type="NCBIfam" id="TIGR01733">
    <property type="entry name" value="AA-adenyl-dom"/>
    <property type="match status" value="2"/>
</dbReference>
<dbReference type="InterPro" id="IPR009081">
    <property type="entry name" value="PP-bd_ACP"/>
</dbReference>
<evidence type="ECO:0000256" key="2">
    <source>
        <dbReference type="ARBA" id="ARBA00006432"/>
    </source>
</evidence>
<dbReference type="InterPro" id="IPR025110">
    <property type="entry name" value="AMP-bd_C"/>
</dbReference>
<dbReference type="GO" id="GO:0008610">
    <property type="term" value="P:lipid biosynthetic process"/>
    <property type="evidence" value="ECO:0007669"/>
    <property type="project" value="UniProtKB-ARBA"/>
</dbReference>
<evidence type="ECO:0000256" key="1">
    <source>
        <dbReference type="ARBA" id="ARBA00001957"/>
    </source>
</evidence>
<name>A0A8H9HPL7_KITAU</name>
<dbReference type="SMART" id="SM00823">
    <property type="entry name" value="PKS_PP"/>
    <property type="match status" value="2"/>
</dbReference>
<dbReference type="InterPro" id="IPR006162">
    <property type="entry name" value="Ppantetheine_attach_site"/>
</dbReference>
<dbReference type="PANTHER" id="PTHR45527:SF1">
    <property type="entry name" value="FATTY ACID SYNTHASE"/>
    <property type="match status" value="1"/>
</dbReference>
<dbReference type="PROSITE" id="PS00455">
    <property type="entry name" value="AMP_BINDING"/>
    <property type="match status" value="2"/>
</dbReference>
<dbReference type="PROSITE" id="PS00012">
    <property type="entry name" value="PHOSPHOPANTETHEINE"/>
    <property type="match status" value="2"/>
</dbReference>
<comment type="similarity">
    <text evidence="2">Belongs to the ATP-dependent AMP-binding enzyme family.</text>
</comment>
<dbReference type="Gene3D" id="3.30.559.10">
    <property type="entry name" value="Chloramphenicol acetyltransferase-like domain"/>
    <property type="match status" value="2"/>
</dbReference>
<evidence type="ECO:0000259" key="6">
    <source>
        <dbReference type="PROSITE" id="PS50075"/>
    </source>
</evidence>
<dbReference type="InterPro" id="IPR023213">
    <property type="entry name" value="CAT-like_dom_sf"/>
</dbReference>
<dbReference type="CDD" id="cd19531">
    <property type="entry name" value="LCL_NRPS-like"/>
    <property type="match status" value="1"/>
</dbReference>
<feature type="domain" description="Carrier" evidence="6">
    <location>
        <begin position="2038"/>
        <end position="2113"/>
    </location>
</feature>
<dbReference type="CDD" id="cd12116">
    <property type="entry name" value="A_NRPS_Ta1_like"/>
    <property type="match status" value="1"/>
</dbReference>
<dbReference type="Gene3D" id="3.30.559.30">
    <property type="entry name" value="Nonribosomal peptide synthetase, condensation domain"/>
    <property type="match status" value="2"/>
</dbReference>
<dbReference type="Pfam" id="PF00550">
    <property type="entry name" value="PP-binding"/>
    <property type="match status" value="2"/>
</dbReference>
<dbReference type="GO" id="GO:0009366">
    <property type="term" value="C:enterobactin synthetase complex"/>
    <property type="evidence" value="ECO:0007669"/>
    <property type="project" value="TreeGrafter"/>
</dbReference>
<dbReference type="GO" id="GO:0005829">
    <property type="term" value="C:cytosol"/>
    <property type="evidence" value="ECO:0007669"/>
    <property type="project" value="TreeGrafter"/>
</dbReference>
<dbReference type="InterPro" id="IPR010071">
    <property type="entry name" value="AA_adenyl_dom"/>
</dbReference>
<dbReference type="GO" id="GO:0047527">
    <property type="term" value="F:2,3-dihydroxybenzoate-serine ligase activity"/>
    <property type="evidence" value="ECO:0007669"/>
    <property type="project" value="TreeGrafter"/>
</dbReference>
<dbReference type="Gene3D" id="2.30.38.10">
    <property type="entry name" value="Luciferase, Domain 3"/>
    <property type="match status" value="2"/>
</dbReference>
<feature type="region of interest" description="Disordered" evidence="5">
    <location>
        <begin position="1"/>
        <end position="20"/>
    </location>
</feature>
<dbReference type="InterPro" id="IPR045851">
    <property type="entry name" value="AMP-bd_C_sf"/>
</dbReference>
<dbReference type="CDD" id="cd05930">
    <property type="entry name" value="A_NRPS"/>
    <property type="match status" value="1"/>
</dbReference>
<dbReference type="Proteomes" id="UP000610124">
    <property type="component" value="Unassembled WGS sequence"/>
</dbReference>
<keyword evidence="4" id="KW-0597">Phosphoprotein</keyword>
<dbReference type="PANTHER" id="PTHR45527">
    <property type="entry name" value="NONRIBOSOMAL PEPTIDE SYNTHETASE"/>
    <property type="match status" value="1"/>
</dbReference>